<dbReference type="InterPro" id="IPR004776">
    <property type="entry name" value="Mem_transp_PIN-like"/>
</dbReference>
<evidence type="ECO:0000256" key="4">
    <source>
        <dbReference type="ARBA" id="ARBA00022475"/>
    </source>
</evidence>
<dbReference type="PANTHER" id="PTHR36838">
    <property type="entry name" value="AUXIN EFFLUX CARRIER FAMILY PROTEIN"/>
    <property type="match status" value="1"/>
</dbReference>
<dbReference type="InterPro" id="IPR038770">
    <property type="entry name" value="Na+/solute_symporter_sf"/>
</dbReference>
<comment type="similarity">
    <text evidence="2">Belongs to the auxin efflux carrier (TC 2.A.69) family.</text>
</comment>
<dbReference type="RefSeq" id="WP_121217548.1">
    <property type="nucleotide sequence ID" value="NZ_RBIG01000001.1"/>
</dbReference>
<feature type="transmembrane region" description="Helical" evidence="8">
    <location>
        <begin position="125"/>
        <end position="146"/>
    </location>
</feature>
<dbReference type="Pfam" id="PF03547">
    <property type="entry name" value="Mem_trans"/>
    <property type="match status" value="1"/>
</dbReference>
<evidence type="ECO:0000313" key="10">
    <source>
        <dbReference type="Proteomes" id="UP000277424"/>
    </source>
</evidence>
<dbReference type="AlphaFoldDB" id="A0A420WPU8"/>
<dbReference type="PANTHER" id="PTHR36838:SF3">
    <property type="entry name" value="TRANSPORTER AUXIN EFFLUX CARRIER EC FAMILY"/>
    <property type="match status" value="1"/>
</dbReference>
<organism evidence="9 10">
    <name type="scientific">Oceanibaculum indicum</name>
    <dbReference type="NCBI Taxonomy" id="526216"/>
    <lineage>
        <taxon>Bacteria</taxon>
        <taxon>Pseudomonadati</taxon>
        <taxon>Pseudomonadota</taxon>
        <taxon>Alphaproteobacteria</taxon>
        <taxon>Rhodospirillales</taxon>
        <taxon>Oceanibaculaceae</taxon>
        <taxon>Oceanibaculum</taxon>
    </lineage>
</organism>
<reference evidence="9 10" key="1">
    <citation type="submission" date="2018-10" db="EMBL/GenBank/DDBJ databases">
        <title>Comparative analysis of microorganisms from saline springs in Andes Mountain Range, Colombia.</title>
        <authorList>
            <person name="Rubin E."/>
        </authorList>
    </citation>
    <scope>NUCLEOTIDE SEQUENCE [LARGE SCALE GENOMIC DNA]</scope>
    <source>
        <strain evidence="9 10">USBA 36</strain>
    </source>
</reference>
<dbReference type="EMBL" id="RBIG01000001">
    <property type="protein sequence ID" value="RKQ72895.1"/>
    <property type="molecule type" value="Genomic_DNA"/>
</dbReference>
<evidence type="ECO:0000256" key="3">
    <source>
        <dbReference type="ARBA" id="ARBA00022448"/>
    </source>
</evidence>
<evidence type="ECO:0000256" key="7">
    <source>
        <dbReference type="ARBA" id="ARBA00023136"/>
    </source>
</evidence>
<proteinExistence type="inferred from homology"/>
<keyword evidence="7 8" id="KW-0472">Membrane</keyword>
<feature type="transmembrane region" description="Helical" evidence="8">
    <location>
        <begin position="203"/>
        <end position="222"/>
    </location>
</feature>
<evidence type="ECO:0008006" key="11">
    <source>
        <dbReference type="Google" id="ProtNLM"/>
    </source>
</evidence>
<feature type="transmembrane region" description="Helical" evidence="8">
    <location>
        <begin position="289"/>
        <end position="312"/>
    </location>
</feature>
<feature type="transmembrane region" description="Helical" evidence="8">
    <location>
        <begin position="38"/>
        <end position="57"/>
    </location>
</feature>
<keyword evidence="6 8" id="KW-1133">Transmembrane helix</keyword>
<accession>A0A420WPU8</accession>
<protein>
    <recommendedName>
        <fullName evidence="11">AEC family transporter</fullName>
    </recommendedName>
</protein>
<keyword evidence="5 8" id="KW-0812">Transmembrane</keyword>
<dbReference type="OrthoDB" id="9810457at2"/>
<feature type="transmembrane region" description="Helical" evidence="8">
    <location>
        <begin position="258"/>
        <end position="277"/>
    </location>
</feature>
<keyword evidence="3" id="KW-0813">Transport</keyword>
<dbReference type="GO" id="GO:0055085">
    <property type="term" value="P:transmembrane transport"/>
    <property type="evidence" value="ECO:0007669"/>
    <property type="project" value="InterPro"/>
</dbReference>
<dbReference type="Gene3D" id="1.20.1530.20">
    <property type="match status" value="1"/>
</dbReference>
<evidence type="ECO:0000256" key="8">
    <source>
        <dbReference type="SAM" id="Phobius"/>
    </source>
</evidence>
<gene>
    <name evidence="9" type="ORF">BCL74_0665</name>
</gene>
<feature type="transmembrane region" description="Helical" evidence="8">
    <location>
        <begin position="95"/>
        <end position="119"/>
    </location>
</feature>
<evidence type="ECO:0000256" key="5">
    <source>
        <dbReference type="ARBA" id="ARBA00022692"/>
    </source>
</evidence>
<feature type="transmembrane region" description="Helical" evidence="8">
    <location>
        <begin position="7"/>
        <end position="26"/>
    </location>
</feature>
<feature type="transmembrane region" description="Helical" evidence="8">
    <location>
        <begin position="63"/>
        <end position="83"/>
    </location>
</feature>
<evidence type="ECO:0000256" key="1">
    <source>
        <dbReference type="ARBA" id="ARBA00004651"/>
    </source>
</evidence>
<dbReference type="Proteomes" id="UP000277424">
    <property type="component" value="Unassembled WGS sequence"/>
</dbReference>
<sequence>MEILLDIIVPVFGIVFLGYGVARFGLFSEGATKGLSTFVFNFAIPALMFRAMATQDFPEDVEWGFLIAYFGGGYIAWATGLLVSKYVFKRDFATASIVGMGGAFGNTVLLGIPLVLTIYGDAGALPVFLIIAFHSWQLMSVITILIEGSRGNRQEMWQIPRNIANGLVRNPIIVAVLLGLAWHFSGFELPKVVDQLTATLGRAALPCAIFAMGASLAGYRIGGAVLGEATLMTVLKLGLHPLMVFLIGYFIFDLEPLWLHVAVIVSSVPVGVNVYLFGARYTAGDAQAATAIILSTTLSVATMTLLLSFLGVR</sequence>
<comment type="subcellular location">
    <subcellularLocation>
        <location evidence="1">Cell membrane</location>
        <topology evidence="1">Multi-pass membrane protein</topology>
    </subcellularLocation>
</comment>
<keyword evidence="4" id="KW-1003">Cell membrane</keyword>
<feature type="transmembrane region" description="Helical" evidence="8">
    <location>
        <begin position="167"/>
        <end position="183"/>
    </location>
</feature>
<evidence type="ECO:0000256" key="6">
    <source>
        <dbReference type="ARBA" id="ARBA00022989"/>
    </source>
</evidence>
<feature type="transmembrane region" description="Helical" evidence="8">
    <location>
        <begin position="234"/>
        <end position="252"/>
    </location>
</feature>
<evidence type="ECO:0000313" key="9">
    <source>
        <dbReference type="EMBL" id="RKQ72895.1"/>
    </source>
</evidence>
<comment type="caution">
    <text evidence="9">The sequence shown here is derived from an EMBL/GenBank/DDBJ whole genome shotgun (WGS) entry which is preliminary data.</text>
</comment>
<name>A0A420WPU8_9PROT</name>
<dbReference type="GO" id="GO:0005886">
    <property type="term" value="C:plasma membrane"/>
    <property type="evidence" value="ECO:0007669"/>
    <property type="project" value="UniProtKB-SubCell"/>
</dbReference>
<evidence type="ECO:0000256" key="2">
    <source>
        <dbReference type="ARBA" id="ARBA00010145"/>
    </source>
</evidence>